<feature type="transmembrane region" description="Helical" evidence="11">
    <location>
        <begin position="149"/>
        <end position="170"/>
    </location>
</feature>
<dbReference type="GO" id="GO:0052925">
    <property type="term" value="F:dol-P-Man:Man(5)GlcNAc(2)-PP-Dol alpha-1,3-mannosyltransferase activity"/>
    <property type="evidence" value="ECO:0007669"/>
    <property type="project" value="UniProtKB-EC"/>
</dbReference>
<feature type="transmembrane region" description="Helical" evidence="11">
    <location>
        <begin position="24"/>
        <end position="46"/>
    </location>
</feature>
<evidence type="ECO:0000256" key="4">
    <source>
        <dbReference type="ARBA" id="ARBA00022676"/>
    </source>
</evidence>
<evidence type="ECO:0000256" key="7">
    <source>
        <dbReference type="ARBA" id="ARBA00022824"/>
    </source>
</evidence>
<keyword evidence="7" id="KW-0256">Endoplasmic reticulum</keyword>
<protein>
    <recommendedName>
        <fullName evidence="3">dolichyl-P-Man:Man5GlcNAc2-PP-dolichol alpha-1,3-mannosyltransferase</fullName>
        <ecNumber evidence="3">2.4.1.258</ecNumber>
    </recommendedName>
</protein>
<dbReference type="InterPro" id="IPR007873">
    <property type="entry name" value="Glycosyltransferase_ALG3"/>
</dbReference>
<feature type="transmembrane region" description="Helical" evidence="11">
    <location>
        <begin position="263"/>
        <end position="285"/>
    </location>
</feature>
<dbReference type="PANTHER" id="PTHR12646">
    <property type="entry name" value="NOT56 - RELATED"/>
    <property type="match status" value="1"/>
</dbReference>
<evidence type="ECO:0000313" key="13">
    <source>
        <dbReference type="Proteomes" id="UP000886520"/>
    </source>
</evidence>
<evidence type="ECO:0000256" key="5">
    <source>
        <dbReference type="ARBA" id="ARBA00022679"/>
    </source>
</evidence>
<dbReference type="EMBL" id="JABFUD020000002">
    <property type="protein sequence ID" value="KAI5082988.1"/>
    <property type="molecule type" value="Genomic_DNA"/>
</dbReference>
<evidence type="ECO:0000256" key="9">
    <source>
        <dbReference type="ARBA" id="ARBA00023136"/>
    </source>
</evidence>
<comment type="subcellular location">
    <subcellularLocation>
        <location evidence="1">Endoplasmic reticulum membrane</location>
        <topology evidence="1">Multi-pass membrane protein</topology>
    </subcellularLocation>
</comment>
<keyword evidence="8 11" id="KW-1133">Transmembrane helix</keyword>
<comment type="catalytic activity">
    <reaction evidence="10">
        <text>an alpha-D-Man-(1-&gt;2)-alpha-D-Man-(1-&gt;2)-alpha-D-Man-(1-&gt;3)-[alpha-D-Man-(1-&gt;6)]-beta-D-Man-(1-&gt;4)-beta-D-GlcNAc-(1-&gt;4)-alpha-D-GlcNAc-diphospho-di-trans,poly-cis-dolichol + a di-trans,poly-cis-dolichyl beta-D-mannosyl phosphate = an alpha-D-Man-(1-&gt;2)-alpha-D-Man-(1-&gt;2)-alpha-D-Man-(1-&gt;3)-[alpha-D-Man-(1-&gt;3)-alpha-D-Man-(1-&gt;6)]-beta-D-Man-(1-&gt;4)-beta-D-GlcNAc-(1-&gt;4)-alpha-D-GlcNAc-diphospho-di-trans,poly-cis-dolichol + a di-trans,poly-cis-dolichyl phosphate + H(+)</text>
        <dbReference type="Rhea" id="RHEA:29527"/>
        <dbReference type="Rhea" id="RHEA-COMP:19498"/>
        <dbReference type="Rhea" id="RHEA-COMP:19501"/>
        <dbReference type="Rhea" id="RHEA-COMP:19516"/>
        <dbReference type="Rhea" id="RHEA-COMP:19517"/>
        <dbReference type="ChEBI" id="CHEBI:15378"/>
        <dbReference type="ChEBI" id="CHEBI:57683"/>
        <dbReference type="ChEBI" id="CHEBI:58211"/>
        <dbReference type="ChEBI" id="CHEBI:132515"/>
        <dbReference type="ChEBI" id="CHEBI:132516"/>
        <dbReference type="EC" id="2.4.1.258"/>
    </reaction>
    <physiologicalReaction direction="left-to-right" evidence="10">
        <dbReference type="Rhea" id="RHEA:29528"/>
    </physiologicalReaction>
</comment>
<accession>A0A9D4ZPE6</accession>
<comment type="pathway">
    <text evidence="2">Protein modification; protein glycosylation.</text>
</comment>
<organism evidence="12 13">
    <name type="scientific">Adiantum capillus-veneris</name>
    <name type="common">Maidenhair fern</name>
    <dbReference type="NCBI Taxonomy" id="13818"/>
    <lineage>
        <taxon>Eukaryota</taxon>
        <taxon>Viridiplantae</taxon>
        <taxon>Streptophyta</taxon>
        <taxon>Embryophyta</taxon>
        <taxon>Tracheophyta</taxon>
        <taxon>Polypodiopsida</taxon>
        <taxon>Polypodiidae</taxon>
        <taxon>Polypodiales</taxon>
        <taxon>Pteridineae</taxon>
        <taxon>Pteridaceae</taxon>
        <taxon>Vittarioideae</taxon>
        <taxon>Adiantum</taxon>
    </lineage>
</organism>
<feature type="transmembrane region" description="Helical" evidence="11">
    <location>
        <begin position="182"/>
        <end position="202"/>
    </location>
</feature>
<proteinExistence type="predicted"/>
<evidence type="ECO:0000256" key="3">
    <source>
        <dbReference type="ARBA" id="ARBA00011964"/>
    </source>
</evidence>
<dbReference type="AlphaFoldDB" id="A0A9D4ZPE6"/>
<feature type="transmembrane region" description="Helical" evidence="11">
    <location>
        <begin position="109"/>
        <end position="128"/>
    </location>
</feature>
<sequence length="416" mass="47287">MARLRPSAKPSLGAKLHATFGPELITIITISVLLLVDSLLTALIVYRVPYTKIDWDAYMSQVDGFLGGERNYSNLRGDTGPLVYPAGFLYVYTAIQYITGGIVSNAQVVFGFLYIFNLVIVLAIYWQAKVLPWWAFFLLCLSKRVHSIFVLRLFNDCIAITLAHCSILLFQKNRWKPGMVVFSVAVSVKMNVLLYAPPLLLLMFKGSSLVNIAAALLMAAIVQVLLGMPFLWLYPWDYLSKAFDLGRVFIHFWSVNFKFVPEAIFVSKGFALVLLVVHLSLLVLFAHCKWCKQEHGLLPALNLRSKLQQIAGLLSSTPRKLFEKDTEVILEPRHVTTVLFTGNFIGISCARSLHYQFYSWYFYSLPYLLWRTPFPTFFRLIIFAVIEACWNIFPSNKTSSLFIVATIEKECMNAVQ</sequence>
<dbReference type="OrthoDB" id="20028at2759"/>
<evidence type="ECO:0000256" key="10">
    <source>
        <dbReference type="ARBA" id="ARBA00049506"/>
    </source>
</evidence>
<evidence type="ECO:0000256" key="8">
    <source>
        <dbReference type="ARBA" id="ARBA00022989"/>
    </source>
</evidence>
<feature type="transmembrane region" description="Helical" evidence="11">
    <location>
        <begin position="82"/>
        <end position="103"/>
    </location>
</feature>
<dbReference type="Pfam" id="PF05208">
    <property type="entry name" value="ALG3"/>
    <property type="match status" value="1"/>
</dbReference>
<dbReference type="GO" id="GO:0005789">
    <property type="term" value="C:endoplasmic reticulum membrane"/>
    <property type="evidence" value="ECO:0007669"/>
    <property type="project" value="UniProtKB-SubCell"/>
</dbReference>
<feature type="transmembrane region" description="Helical" evidence="11">
    <location>
        <begin position="209"/>
        <end position="234"/>
    </location>
</feature>
<evidence type="ECO:0000256" key="1">
    <source>
        <dbReference type="ARBA" id="ARBA00004477"/>
    </source>
</evidence>
<keyword evidence="13" id="KW-1185">Reference proteome</keyword>
<keyword evidence="4" id="KW-0328">Glycosyltransferase</keyword>
<reference evidence="12" key="1">
    <citation type="submission" date="2021-01" db="EMBL/GenBank/DDBJ databases">
        <title>Adiantum capillus-veneris genome.</title>
        <authorList>
            <person name="Fang Y."/>
            <person name="Liao Q."/>
        </authorList>
    </citation>
    <scope>NUCLEOTIDE SEQUENCE</scope>
    <source>
        <strain evidence="12">H3</strain>
        <tissue evidence="12">Leaf</tissue>
    </source>
</reference>
<gene>
    <name evidence="12" type="ORF">GOP47_0002731</name>
</gene>
<evidence type="ECO:0000313" key="12">
    <source>
        <dbReference type="EMBL" id="KAI5082988.1"/>
    </source>
</evidence>
<evidence type="ECO:0000256" key="2">
    <source>
        <dbReference type="ARBA" id="ARBA00004922"/>
    </source>
</evidence>
<evidence type="ECO:0000256" key="11">
    <source>
        <dbReference type="SAM" id="Phobius"/>
    </source>
</evidence>
<dbReference type="PANTHER" id="PTHR12646:SF0">
    <property type="entry name" value="DOL-P-MAN:MAN(5)GLCNAC(2)-PP-DOL ALPHA-1,3-MANNOSYLTRANSFERASE"/>
    <property type="match status" value="1"/>
</dbReference>
<keyword evidence="9 11" id="KW-0472">Membrane</keyword>
<dbReference type="EC" id="2.4.1.258" evidence="3"/>
<name>A0A9D4ZPE6_ADICA</name>
<dbReference type="Proteomes" id="UP000886520">
    <property type="component" value="Chromosome 3"/>
</dbReference>
<comment type="caution">
    <text evidence="12">The sequence shown here is derived from an EMBL/GenBank/DDBJ whole genome shotgun (WGS) entry which is preliminary data.</text>
</comment>
<keyword evidence="5" id="KW-0808">Transferase</keyword>
<evidence type="ECO:0000256" key="6">
    <source>
        <dbReference type="ARBA" id="ARBA00022692"/>
    </source>
</evidence>
<keyword evidence="6 11" id="KW-0812">Transmembrane</keyword>